<reference evidence="2 3" key="2">
    <citation type="submission" date="2019-05" db="EMBL/GenBank/DDBJ databases">
        <title>Glycomyces buryatensis sp. nov.</title>
        <authorList>
            <person name="Nikitina E."/>
        </authorList>
    </citation>
    <scope>NUCLEOTIDE SEQUENCE [LARGE SCALE GENOMIC DNA]</scope>
    <source>
        <strain evidence="2 3">18</strain>
    </source>
</reference>
<dbReference type="EMBL" id="STGY01000048">
    <property type="protein sequence ID" value="THV41219.1"/>
    <property type="molecule type" value="Genomic_DNA"/>
</dbReference>
<dbReference type="OrthoDB" id="5197885at2"/>
<proteinExistence type="predicted"/>
<gene>
    <name evidence="2" type="ORF">FAB82_12745</name>
</gene>
<sequence>MATTATRLRPDRRKLRRLTRAVSTVAIAAGLMLGAGALSSAPAAASEHAGTDDGTVSIQAFAGPFAFWDYCQMDRQAAQYQGYDVTPCFRDPDGWYYQYF</sequence>
<organism evidence="2 3">
    <name type="scientific">Glycomyces buryatensis</name>
    <dbReference type="NCBI Taxonomy" id="2570927"/>
    <lineage>
        <taxon>Bacteria</taxon>
        <taxon>Bacillati</taxon>
        <taxon>Actinomycetota</taxon>
        <taxon>Actinomycetes</taxon>
        <taxon>Glycomycetales</taxon>
        <taxon>Glycomycetaceae</taxon>
        <taxon>Glycomyces</taxon>
    </lineage>
</organism>
<dbReference type="Proteomes" id="UP000308760">
    <property type="component" value="Unassembled WGS sequence"/>
</dbReference>
<dbReference type="RefSeq" id="WP_136534923.1">
    <property type="nucleotide sequence ID" value="NZ_STGY01000048.1"/>
</dbReference>
<name>A0A4S8QIK8_9ACTN</name>
<feature type="signal peptide" evidence="1">
    <location>
        <begin position="1"/>
        <end position="37"/>
    </location>
</feature>
<dbReference type="AlphaFoldDB" id="A0A4S8QIK8"/>
<feature type="chain" id="PRO_5039500018" evidence="1">
    <location>
        <begin position="38"/>
        <end position="100"/>
    </location>
</feature>
<keyword evidence="3" id="KW-1185">Reference proteome</keyword>
<comment type="caution">
    <text evidence="2">The sequence shown here is derived from an EMBL/GenBank/DDBJ whole genome shotgun (WGS) entry which is preliminary data.</text>
</comment>
<evidence type="ECO:0000313" key="2">
    <source>
        <dbReference type="EMBL" id="THV41219.1"/>
    </source>
</evidence>
<accession>A0A4S8QIK8</accession>
<reference evidence="3" key="1">
    <citation type="submission" date="2019-04" db="EMBL/GenBank/DDBJ databases">
        <title>Nocardioides xinjiangensis sp. nov.</title>
        <authorList>
            <person name="Liu S."/>
        </authorList>
    </citation>
    <scope>NUCLEOTIDE SEQUENCE [LARGE SCALE GENOMIC DNA]</scope>
    <source>
        <strain evidence="3">18</strain>
    </source>
</reference>
<keyword evidence="1" id="KW-0732">Signal</keyword>
<evidence type="ECO:0000256" key="1">
    <source>
        <dbReference type="SAM" id="SignalP"/>
    </source>
</evidence>
<protein>
    <submittedName>
        <fullName evidence="2">Uncharacterized protein</fullName>
    </submittedName>
</protein>
<evidence type="ECO:0000313" key="3">
    <source>
        <dbReference type="Proteomes" id="UP000308760"/>
    </source>
</evidence>